<reference evidence="3 4" key="1">
    <citation type="submission" date="2021-03" db="EMBL/GenBank/DDBJ databases">
        <authorList>
            <person name="Kanchanasin P."/>
            <person name="Saeng-In P."/>
            <person name="Phongsopitanun W."/>
            <person name="Yuki M."/>
            <person name="Kudo T."/>
            <person name="Ohkuma M."/>
            <person name="Tanasupawat S."/>
        </authorList>
    </citation>
    <scope>NUCLEOTIDE SEQUENCE [LARGE SCALE GENOMIC DNA]</scope>
    <source>
        <strain evidence="3 4">L46</strain>
    </source>
</reference>
<gene>
    <name evidence="3" type="ORF">J4557_33075</name>
</gene>
<dbReference type="Pfam" id="PF04228">
    <property type="entry name" value="Zn_peptidase"/>
    <property type="match status" value="1"/>
</dbReference>
<feature type="signal peptide" evidence="2">
    <location>
        <begin position="1"/>
        <end position="20"/>
    </location>
</feature>
<dbReference type="Proteomes" id="UP000666915">
    <property type="component" value="Unassembled WGS sequence"/>
</dbReference>
<dbReference type="PROSITE" id="PS51257">
    <property type="entry name" value="PROKAR_LIPOPROTEIN"/>
    <property type="match status" value="1"/>
</dbReference>
<accession>A0ABS3R862</accession>
<feature type="chain" id="PRO_5046150450" evidence="2">
    <location>
        <begin position="21"/>
        <end position="246"/>
    </location>
</feature>
<protein>
    <submittedName>
        <fullName evidence="3">Neutral zinc metallopeptidase</fullName>
    </submittedName>
</protein>
<feature type="region of interest" description="Disordered" evidence="1">
    <location>
        <begin position="30"/>
        <end position="62"/>
    </location>
</feature>
<evidence type="ECO:0000256" key="1">
    <source>
        <dbReference type="SAM" id="MobiDB-lite"/>
    </source>
</evidence>
<dbReference type="EMBL" id="JAGEOK010000025">
    <property type="protein sequence ID" value="MBO2442371.1"/>
    <property type="molecule type" value="Genomic_DNA"/>
</dbReference>
<organism evidence="3 4">
    <name type="scientific">Actinomadura nitritigenes</name>
    <dbReference type="NCBI Taxonomy" id="134602"/>
    <lineage>
        <taxon>Bacteria</taxon>
        <taxon>Bacillati</taxon>
        <taxon>Actinomycetota</taxon>
        <taxon>Actinomycetes</taxon>
        <taxon>Streptosporangiales</taxon>
        <taxon>Thermomonosporaceae</taxon>
        <taxon>Actinomadura</taxon>
    </lineage>
</organism>
<name>A0ABS3R862_9ACTN</name>
<comment type="caution">
    <text evidence="3">The sequence shown here is derived from an EMBL/GenBank/DDBJ whole genome shotgun (WGS) entry which is preliminary data.</text>
</comment>
<dbReference type="RefSeq" id="WP_208270704.1">
    <property type="nucleotide sequence ID" value="NZ_BAAAGM010000042.1"/>
</dbReference>
<proteinExistence type="predicted"/>
<feature type="compositionally biased region" description="Low complexity" evidence="1">
    <location>
        <begin position="46"/>
        <end position="57"/>
    </location>
</feature>
<sequence>MNRRPIAAAALAAAMTLTGACEYTAAARTAGPAGPAAKSPRATGSPTAAPRQPAPARSFDETGFEEDLRTATAITDGYWRRHWTRFFTGSYRSPRVVGLYDGSDPAATPTCGGEPLERDNAEYCPAGDFLAWDAHLMRTGYAHGDAWVYLVVAHEWGHAVQNRLQRRLVSAAAELQADCLAGAVLYGSAADGDLRFEAGDAREIVDSFQVIGDRTPWTRPGDHGTASQRLQSFSRGGAHGVPACFT</sequence>
<evidence type="ECO:0000313" key="3">
    <source>
        <dbReference type="EMBL" id="MBO2442371.1"/>
    </source>
</evidence>
<keyword evidence="2" id="KW-0732">Signal</keyword>
<evidence type="ECO:0000313" key="4">
    <source>
        <dbReference type="Proteomes" id="UP000666915"/>
    </source>
</evidence>
<dbReference type="SUPFAM" id="SSF55486">
    <property type="entry name" value="Metalloproteases ('zincins'), catalytic domain"/>
    <property type="match status" value="1"/>
</dbReference>
<keyword evidence="4" id="KW-1185">Reference proteome</keyword>
<evidence type="ECO:0000256" key="2">
    <source>
        <dbReference type="SAM" id="SignalP"/>
    </source>
</evidence>
<dbReference type="InterPro" id="IPR007343">
    <property type="entry name" value="Uncharacterised_pept_Zn_put"/>
</dbReference>